<dbReference type="PATRIC" id="fig|1348774.3.peg.3469"/>
<dbReference type="AlphaFoldDB" id="A0A0G3XKU6"/>
<dbReference type="RefSeq" id="WP_047822566.1">
    <property type="nucleotide sequence ID" value="NZ_CP011770.1"/>
</dbReference>
<dbReference type="STRING" id="1348774.AB433_16525"/>
<dbReference type="OrthoDB" id="9809136at2"/>
<protein>
    <submittedName>
        <fullName evidence="1">Uncharacterized protein</fullName>
    </submittedName>
</protein>
<name>A0A0G3XKU6_9SPHN</name>
<evidence type="ECO:0000313" key="2">
    <source>
        <dbReference type="Proteomes" id="UP000035287"/>
    </source>
</evidence>
<evidence type="ECO:0000313" key="1">
    <source>
        <dbReference type="EMBL" id="AKM11214.1"/>
    </source>
</evidence>
<dbReference type="Pfam" id="PF07372">
    <property type="entry name" value="DUF1491"/>
    <property type="match status" value="1"/>
</dbReference>
<dbReference type="Gene3D" id="3.40.1530.20">
    <property type="entry name" value="Protein of unknown function (DUF1491)"/>
    <property type="match status" value="1"/>
</dbReference>
<dbReference type="InterPro" id="IPR009964">
    <property type="entry name" value="DUF1491"/>
</dbReference>
<dbReference type="EMBL" id="CP011770">
    <property type="protein sequence ID" value="AKM11214.1"/>
    <property type="molecule type" value="Genomic_DNA"/>
</dbReference>
<organism evidence="1 2">
    <name type="scientific">Croceicoccus naphthovorans</name>
    <dbReference type="NCBI Taxonomy" id="1348774"/>
    <lineage>
        <taxon>Bacteria</taxon>
        <taxon>Pseudomonadati</taxon>
        <taxon>Pseudomonadota</taxon>
        <taxon>Alphaproteobacteria</taxon>
        <taxon>Sphingomonadales</taxon>
        <taxon>Erythrobacteraceae</taxon>
        <taxon>Croceicoccus</taxon>
    </lineage>
</organism>
<dbReference type="Proteomes" id="UP000035287">
    <property type="component" value="Chromosome"/>
</dbReference>
<dbReference type="KEGG" id="cna:AB433_16525"/>
<gene>
    <name evidence="1" type="ORF">AB433_16525</name>
</gene>
<accession>A0A0G3XKU6</accession>
<sequence length="108" mass="11886">MDSRLPAHLEVSALIRACEAAGGFATIVKKGEKDAGTILIVACEKGCDSKLYERMPTLDGDRKWTVAKAQESDKPLEFSDYLERRGRQDSDCWIVELDVANAQQLIAG</sequence>
<reference evidence="1 2" key="1">
    <citation type="submission" date="2015-06" db="EMBL/GenBank/DDBJ databases">
        <authorList>
            <person name="Zeng Y."/>
            <person name="Huang Y."/>
        </authorList>
    </citation>
    <scope>NUCLEOTIDE SEQUENCE [LARGE SCALE GENOMIC DNA]</scope>
    <source>
        <strain evidence="1 2">PQ-2</strain>
    </source>
</reference>
<keyword evidence="2" id="KW-1185">Reference proteome</keyword>
<proteinExistence type="predicted"/>